<evidence type="ECO:0000313" key="3">
    <source>
        <dbReference type="Proteomes" id="UP000199729"/>
    </source>
</evidence>
<gene>
    <name evidence="2" type="ORF">VITFI_CDS2470</name>
</gene>
<evidence type="ECO:0000256" key="1">
    <source>
        <dbReference type="SAM" id="MobiDB-lite"/>
    </source>
</evidence>
<evidence type="ECO:0000313" key="2">
    <source>
        <dbReference type="EMBL" id="ASM78248.1"/>
    </source>
</evidence>
<dbReference type="AlphaFoldDB" id="A0A221KGT8"/>
<dbReference type="KEGG" id="vff:VITFI_CDS2470"/>
<protein>
    <recommendedName>
        <fullName evidence="4">TonB C-terminal domain-containing protein</fullName>
    </recommendedName>
</protein>
<proteinExistence type="predicted"/>
<organism evidence="2 3">
    <name type="scientific">Vitreoscilla filiformis</name>
    <dbReference type="NCBI Taxonomy" id="63"/>
    <lineage>
        <taxon>Bacteria</taxon>
        <taxon>Pseudomonadati</taxon>
        <taxon>Pseudomonadota</taxon>
        <taxon>Betaproteobacteria</taxon>
        <taxon>Neisseriales</taxon>
        <taxon>Neisseriaceae</taxon>
        <taxon>Vitreoscilla</taxon>
    </lineage>
</organism>
<feature type="compositionally biased region" description="Pro residues" evidence="1">
    <location>
        <begin position="64"/>
        <end position="90"/>
    </location>
</feature>
<feature type="region of interest" description="Disordered" evidence="1">
    <location>
        <begin position="54"/>
        <end position="122"/>
    </location>
</feature>
<evidence type="ECO:0008006" key="4">
    <source>
        <dbReference type="Google" id="ProtNLM"/>
    </source>
</evidence>
<accession>A0A221KGT8</accession>
<name>A0A221KGT8_VITFI</name>
<sequence>MTDRRSGAWGAAGTLALHLLGWQVAQTSEWAAPPAAQPAPGEVVMVRWLPPEISPGDVAQALPLPAPALPQPPVEDPAPPQPAPTPPPTWTEPDTAGLPEPGVQDSPPSRSHDSVDSPALPVTAPDFGAVLLQPSSGQPIHLRLHIDDHGTVTDVLILECSPEDEPFAAQIATVLQQTPHVPARRDGRNVASTKDIWLQLNPVLERRPLR</sequence>
<keyword evidence="3" id="KW-1185">Reference proteome</keyword>
<dbReference type="RefSeq" id="WP_089417207.1">
    <property type="nucleotide sequence ID" value="NZ_CP022423.1"/>
</dbReference>
<dbReference type="Proteomes" id="UP000199729">
    <property type="component" value="Chromosome"/>
</dbReference>
<dbReference type="OrthoDB" id="8780714at2"/>
<dbReference type="EMBL" id="CP022423">
    <property type="protein sequence ID" value="ASM78248.1"/>
    <property type="molecule type" value="Genomic_DNA"/>
</dbReference>
<reference evidence="2 3" key="1">
    <citation type="submission" date="2017-07" db="EMBL/GenBank/DDBJ databases">
        <title>Complete Genome Sequence of the cosmetic ferment Vitreoscilla filiformis (ATCC15551).</title>
        <authorList>
            <person name="Contreras S."/>
            <person name="Sagory-Zalkind P."/>
            <person name="Blanquart H."/>
            <person name="Iltis A."/>
            <person name="Morand S.C."/>
        </authorList>
    </citation>
    <scope>NUCLEOTIDE SEQUENCE [LARGE SCALE GENOMIC DNA]</scope>
    <source>
        <strain evidence="2 3">ATCC 15551</strain>
    </source>
</reference>